<evidence type="ECO:0008006" key="3">
    <source>
        <dbReference type="Google" id="ProtNLM"/>
    </source>
</evidence>
<accession>A0AB35XP78</accession>
<organism evidence="1 2">
    <name type="scientific">Cutibacterium avidum</name>
    <dbReference type="NCBI Taxonomy" id="33010"/>
    <lineage>
        <taxon>Bacteria</taxon>
        <taxon>Bacillati</taxon>
        <taxon>Actinomycetota</taxon>
        <taxon>Actinomycetes</taxon>
        <taxon>Propionibacteriales</taxon>
        <taxon>Propionibacteriaceae</taxon>
        <taxon>Cutibacterium</taxon>
    </lineage>
</organism>
<proteinExistence type="predicted"/>
<evidence type="ECO:0000313" key="2">
    <source>
        <dbReference type="Proteomes" id="UP001309299"/>
    </source>
</evidence>
<sequence length="247" mass="26880">MAHDIVLTVDEGRAADAARFFEAGQHLIALLDALSDSPNVEWEVADLRLGSAVAAIEAAGDQPDDGRRAAASAVRGLRLVQNGAAVPDDWTPEAVSRAQDLVRTVDEHTKIEREGNVVWLDGRLKDALAQQTPWHREMYGCVRGKLTGVNVTRGNRASVKPFSGGRVVRIGFPSSIAEQMRDALLHDVQIDGMMRQDADGRVYHVTAETVHVVDGPVPSWRELFGSIPEITNGLSVNEYLEAVRGED</sequence>
<dbReference type="AlphaFoldDB" id="A0AB35XP78"/>
<reference evidence="1" key="1">
    <citation type="submission" date="2024-02" db="EMBL/GenBank/DDBJ databases">
        <title>Bacterial skin colonization with Propionibacterium avidum as a risk factor for Periprosthetic Joint Infections - a single-center prospective study.</title>
        <authorList>
            <person name="Achermann Y."/>
        </authorList>
    </citation>
    <scope>NUCLEOTIDE SEQUENCE</scope>
    <source>
        <strain evidence="1">PAVI-2017310195</strain>
    </source>
</reference>
<gene>
    <name evidence="1" type="ORF">V7F78_12270</name>
</gene>
<protein>
    <recommendedName>
        <fullName evidence="3">DUF222 domain-containing protein</fullName>
    </recommendedName>
</protein>
<evidence type="ECO:0000313" key="1">
    <source>
        <dbReference type="EMBL" id="MEH1547751.1"/>
    </source>
</evidence>
<dbReference type="EMBL" id="JBAKUA010000029">
    <property type="protein sequence ID" value="MEH1547751.1"/>
    <property type="molecule type" value="Genomic_DNA"/>
</dbReference>
<dbReference type="RefSeq" id="WP_016665683.1">
    <property type="nucleotide sequence ID" value="NZ_CABKSM010000001.1"/>
</dbReference>
<comment type="caution">
    <text evidence="1">The sequence shown here is derived from an EMBL/GenBank/DDBJ whole genome shotgun (WGS) entry which is preliminary data.</text>
</comment>
<name>A0AB35XP78_9ACTN</name>
<dbReference type="Proteomes" id="UP001309299">
    <property type="component" value="Unassembled WGS sequence"/>
</dbReference>